<evidence type="ECO:0000313" key="3">
    <source>
        <dbReference type="Proteomes" id="UP000239241"/>
    </source>
</evidence>
<reference evidence="2 3" key="1">
    <citation type="submission" date="2018-02" db="EMBL/GenBank/DDBJ databases">
        <title>Bacteriophage NCPPB3778 and a type I-E CRISPR drive the evolution of the US Biological Select Agent, Rathayibacter toxicus.</title>
        <authorList>
            <person name="Davis E.W.II."/>
            <person name="Tabima J.F."/>
            <person name="Weisberg A.J."/>
            <person name="Lopes L.D."/>
            <person name="Wiseman M.S."/>
            <person name="Wiseman M.S."/>
            <person name="Pupko T."/>
            <person name="Belcher M.S."/>
            <person name="Sechler A.J."/>
            <person name="Tancos M.A."/>
            <person name="Schroeder B.K."/>
            <person name="Murray T.D."/>
            <person name="Luster D.G."/>
            <person name="Schneider W.L."/>
            <person name="Rogers E."/>
            <person name="Andreote F.D."/>
            <person name="Grunwald N.J."/>
            <person name="Putnam M.L."/>
            <person name="Chang J.H."/>
        </authorList>
    </citation>
    <scope>NUCLEOTIDE SEQUENCE [LARGE SCALE GENOMIC DNA]</scope>
    <source>
        <strain evidence="2 3">AY1B3</strain>
    </source>
</reference>
<organism evidence="2 3">
    <name type="scientific">Clavibacter michiganensis</name>
    <dbReference type="NCBI Taxonomy" id="28447"/>
    <lineage>
        <taxon>Bacteria</taxon>
        <taxon>Bacillati</taxon>
        <taxon>Actinomycetota</taxon>
        <taxon>Actinomycetes</taxon>
        <taxon>Micrococcales</taxon>
        <taxon>Microbacteriaceae</taxon>
        <taxon>Clavibacter</taxon>
    </lineage>
</organism>
<dbReference type="RefSeq" id="WP_104290688.1">
    <property type="nucleotide sequence ID" value="NZ_PSXY01000018.1"/>
</dbReference>
<feature type="compositionally biased region" description="Basic and acidic residues" evidence="1">
    <location>
        <begin position="33"/>
        <end position="50"/>
    </location>
</feature>
<dbReference type="AlphaFoldDB" id="A0A2S5VSD3"/>
<name>A0A2S5VSD3_9MICO</name>
<feature type="region of interest" description="Disordered" evidence="1">
    <location>
        <begin position="252"/>
        <end position="359"/>
    </location>
</feature>
<gene>
    <name evidence="2" type="ORF">C5E16_11005</name>
</gene>
<sequence length="359" mass="38677">MTDQGDGIDDELSSAARVAITVATQMADRLARAREEAARTAQSRSEHEVKQVQQRFSAERDAAVAKVSVVERPEFWERSTPTEQASMHETAQQWKDLDPRAHAASKTIGRELQERYGIDVNDPQADPDAVRTALVARERADAEAAQAAATAEKSGSGEAAVETALAGAALDEAARLDARAASERNDGQTISAEPDADGDTSRTDRAAELELQAREYDAAAENGGTAERNPDELRELAEDARAQAQLHREPAELGAAQRAPQQSAQVSAEANAASDQGYANAERSTGEVHYDTAERRTAMAAELGRQGVPQHMVDVRMRAEVSQGRPASEAPTQGQQVHVPQTKRGRGANRATERTQQDR</sequence>
<feature type="region of interest" description="Disordered" evidence="1">
    <location>
        <begin position="33"/>
        <end position="57"/>
    </location>
</feature>
<accession>A0A2S5VSD3</accession>
<dbReference type="EMBL" id="PSXY01000018">
    <property type="protein sequence ID" value="PPF66643.1"/>
    <property type="molecule type" value="Genomic_DNA"/>
</dbReference>
<dbReference type="Proteomes" id="UP000239241">
    <property type="component" value="Unassembled WGS sequence"/>
</dbReference>
<evidence type="ECO:0008006" key="4">
    <source>
        <dbReference type="Google" id="ProtNLM"/>
    </source>
</evidence>
<evidence type="ECO:0000313" key="2">
    <source>
        <dbReference type="EMBL" id="PPF66643.1"/>
    </source>
</evidence>
<proteinExistence type="predicted"/>
<feature type="region of interest" description="Disordered" evidence="1">
    <location>
        <begin position="178"/>
        <end position="203"/>
    </location>
</feature>
<feature type="compositionally biased region" description="Polar residues" evidence="1">
    <location>
        <begin position="330"/>
        <end position="339"/>
    </location>
</feature>
<feature type="compositionally biased region" description="Polar residues" evidence="1">
    <location>
        <begin position="259"/>
        <end position="268"/>
    </location>
</feature>
<feature type="compositionally biased region" description="Basic and acidic residues" evidence="1">
    <location>
        <begin position="284"/>
        <end position="297"/>
    </location>
</feature>
<evidence type="ECO:0000256" key="1">
    <source>
        <dbReference type="SAM" id="MobiDB-lite"/>
    </source>
</evidence>
<protein>
    <recommendedName>
        <fullName evidence="4">Colicin import membrane protein</fullName>
    </recommendedName>
</protein>
<comment type="caution">
    <text evidence="2">The sequence shown here is derived from an EMBL/GenBank/DDBJ whole genome shotgun (WGS) entry which is preliminary data.</text>
</comment>